<protein>
    <submittedName>
        <fullName evidence="2">Uncharacterized protein</fullName>
    </submittedName>
</protein>
<dbReference type="Proteomes" id="UP000663891">
    <property type="component" value="Unassembled WGS sequence"/>
</dbReference>
<reference evidence="2" key="1">
    <citation type="submission" date="2021-02" db="EMBL/GenBank/DDBJ databases">
        <authorList>
            <person name="Nowell W R."/>
        </authorList>
    </citation>
    <scope>NUCLEOTIDE SEQUENCE</scope>
</reference>
<gene>
    <name evidence="2" type="ORF">VCS650_LOCUS8343</name>
</gene>
<feature type="compositionally biased region" description="Acidic residues" evidence="1">
    <location>
        <begin position="65"/>
        <end position="75"/>
    </location>
</feature>
<sequence length="118" mass="13362">MKSRYSLLNRDKEDYQEIDFNELSNYALTHYVGNTQGPLITDEIIQLLINEAQQEGITMRQFHDDDVEDGGGGEEENMHSSQQQQQHTASLSFAPAIDRPSSTTSTASHIDIYNRNLS</sequence>
<feature type="region of interest" description="Disordered" evidence="1">
    <location>
        <begin position="61"/>
        <end position="118"/>
    </location>
</feature>
<evidence type="ECO:0000313" key="2">
    <source>
        <dbReference type="EMBL" id="CAF0882797.1"/>
    </source>
</evidence>
<proteinExistence type="predicted"/>
<evidence type="ECO:0000256" key="1">
    <source>
        <dbReference type="SAM" id="MobiDB-lite"/>
    </source>
</evidence>
<name>A0A813YDU4_9BILA</name>
<organism evidence="2 3">
    <name type="scientific">Adineta steineri</name>
    <dbReference type="NCBI Taxonomy" id="433720"/>
    <lineage>
        <taxon>Eukaryota</taxon>
        <taxon>Metazoa</taxon>
        <taxon>Spiralia</taxon>
        <taxon>Gnathifera</taxon>
        <taxon>Rotifera</taxon>
        <taxon>Eurotatoria</taxon>
        <taxon>Bdelloidea</taxon>
        <taxon>Adinetida</taxon>
        <taxon>Adinetidae</taxon>
        <taxon>Adineta</taxon>
    </lineage>
</organism>
<evidence type="ECO:0000313" key="3">
    <source>
        <dbReference type="Proteomes" id="UP000663891"/>
    </source>
</evidence>
<accession>A0A813YDU4</accession>
<comment type="caution">
    <text evidence="2">The sequence shown here is derived from an EMBL/GenBank/DDBJ whole genome shotgun (WGS) entry which is preliminary data.</text>
</comment>
<dbReference type="EMBL" id="CAJNON010000055">
    <property type="protein sequence ID" value="CAF0882797.1"/>
    <property type="molecule type" value="Genomic_DNA"/>
</dbReference>
<dbReference type="AlphaFoldDB" id="A0A813YDU4"/>
<dbReference type="OrthoDB" id="9946895at2759"/>